<accession>A0AAV9VZR3</accession>
<dbReference type="InterPro" id="IPR036873">
    <property type="entry name" value="Rhodanese-like_dom_sf"/>
</dbReference>
<proteinExistence type="predicted"/>
<feature type="region of interest" description="Disordered" evidence="1">
    <location>
        <begin position="225"/>
        <end position="276"/>
    </location>
</feature>
<evidence type="ECO:0000313" key="4">
    <source>
        <dbReference type="Proteomes" id="UP001370758"/>
    </source>
</evidence>
<keyword evidence="4" id="KW-1185">Reference proteome</keyword>
<feature type="compositionally biased region" description="Basic and acidic residues" evidence="1">
    <location>
        <begin position="588"/>
        <end position="601"/>
    </location>
</feature>
<evidence type="ECO:0000256" key="1">
    <source>
        <dbReference type="SAM" id="MobiDB-lite"/>
    </source>
</evidence>
<dbReference type="InterPro" id="IPR016130">
    <property type="entry name" value="Tyr_Pase_AS"/>
</dbReference>
<gene>
    <name evidence="3" type="ORF">TWF481_011430</name>
</gene>
<dbReference type="InterPro" id="IPR001763">
    <property type="entry name" value="Rhodanese-like_dom"/>
</dbReference>
<feature type="compositionally biased region" description="Low complexity" evidence="1">
    <location>
        <begin position="71"/>
        <end position="117"/>
    </location>
</feature>
<evidence type="ECO:0000313" key="3">
    <source>
        <dbReference type="EMBL" id="KAK6498857.1"/>
    </source>
</evidence>
<dbReference type="Gene3D" id="3.40.250.10">
    <property type="entry name" value="Rhodanese-like domain"/>
    <property type="match status" value="1"/>
</dbReference>
<feature type="compositionally biased region" description="Gly residues" evidence="1">
    <location>
        <begin position="606"/>
        <end position="621"/>
    </location>
</feature>
<dbReference type="AlphaFoldDB" id="A0AAV9VZR3"/>
<evidence type="ECO:0000259" key="2">
    <source>
        <dbReference type="PROSITE" id="PS50206"/>
    </source>
</evidence>
<comment type="caution">
    <text evidence="3">The sequence shown here is derived from an EMBL/GenBank/DDBJ whole genome shotgun (WGS) entry which is preliminary data.</text>
</comment>
<dbReference type="PROSITE" id="PS00383">
    <property type="entry name" value="TYR_PHOSPHATASE_1"/>
    <property type="match status" value="1"/>
</dbReference>
<dbReference type="EMBL" id="JAVHJL010000008">
    <property type="protein sequence ID" value="KAK6498857.1"/>
    <property type="molecule type" value="Genomic_DNA"/>
</dbReference>
<protein>
    <recommendedName>
        <fullName evidence="2">Rhodanese domain-containing protein</fullName>
    </recommendedName>
</protein>
<reference evidence="3 4" key="1">
    <citation type="submission" date="2023-08" db="EMBL/GenBank/DDBJ databases">
        <authorList>
            <person name="Palmer J.M."/>
        </authorList>
    </citation>
    <scope>NUCLEOTIDE SEQUENCE [LARGE SCALE GENOMIC DNA]</scope>
    <source>
        <strain evidence="3 4">TWF481</strain>
    </source>
</reference>
<dbReference type="Proteomes" id="UP001370758">
    <property type="component" value="Unassembled WGS sequence"/>
</dbReference>
<feature type="domain" description="Rhodanese" evidence="2">
    <location>
        <begin position="403"/>
        <end position="467"/>
    </location>
</feature>
<feature type="compositionally biased region" description="Polar residues" evidence="1">
    <location>
        <begin position="236"/>
        <end position="256"/>
    </location>
</feature>
<sequence>MDSAEGFDARKAAERREALRNQLLAQAQPYNANVQQNANPNFNPNTQQLNQQLNQQNQIPNMGFPNYNYPSGTGNQYQGQYNPQNTGNQYQGQYNPQQNTGNQYQNYQGSYGQGQQTRPPVLNLIPLGQRPPREERKENEVINEEEEKSEFWYAGLPNANPSNPSYNPNMQSSIFTPGPSTTLQTPNQNTAQRLNQQLQINRNTANALPTSEEDFDFEIQDERGAGPLLDMDEKQTTQGLNPSGGRTSKVSSQPLRTSRKLSEHGLTRSLMSMGPQSYVRRSDNTIQPLRQLRYIERAQAADVGFGASMALAAWSRFGGDMGSVTAEDLYAYITRPGVRPTDYLIVDTRAEGGTTRLSNVSQAVDRVHVIPYSSNKCNFTAQEFKDLKEGIPSSTEECDMMAPEVARAIESSRARYIIVHCAQGRNRSPVIAMALHANLRRRGSNKKVLLLVGGSDTFWSFVQNPEAQRQYYQREEDERHARQRTPEQIALQREQILRDNPNVIELPGSPEIQIPQIPRIGGTLSTMPGTNAMLESTISPTWEQLTIQGARRQAGLSNLPLEEADRADTINRDAQEFLQYYKNEPTEGCKDDNCKNLDKGPDNGPSGPGGGMNGGGGGFSGGMGGGMGGGLLTKRGMDPLDIAGGRLRKRSFGLFMPEPVGKGLRIIPRR</sequence>
<organism evidence="3 4">
    <name type="scientific">Arthrobotrys musiformis</name>
    <dbReference type="NCBI Taxonomy" id="47236"/>
    <lineage>
        <taxon>Eukaryota</taxon>
        <taxon>Fungi</taxon>
        <taxon>Dikarya</taxon>
        <taxon>Ascomycota</taxon>
        <taxon>Pezizomycotina</taxon>
        <taxon>Orbiliomycetes</taxon>
        <taxon>Orbiliales</taxon>
        <taxon>Orbiliaceae</taxon>
        <taxon>Arthrobotrys</taxon>
    </lineage>
</organism>
<dbReference type="InterPro" id="IPR029021">
    <property type="entry name" value="Prot-tyrosine_phosphatase-like"/>
</dbReference>
<dbReference type="SUPFAM" id="SSF52799">
    <property type="entry name" value="(Phosphotyrosine protein) phosphatases II"/>
    <property type="match status" value="1"/>
</dbReference>
<feature type="region of interest" description="Disordered" evidence="1">
    <location>
        <begin position="588"/>
        <end position="621"/>
    </location>
</feature>
<dbReference type="PROSITE" id="PS50206">
    <property type="entry name" value="RHODANESE_3"/>
    <property type="match status" value="1"/>
</dbReference>
<feature type="compositionally biased region" description="Basic and acidic residues" evidence="1">
    <location>
        <begin position="131"/>
        <end position="140"/>
    </location>
</feature>
<name>A0AAV9VZR3_9PEZI</name>
<feature type="region of interest" description="Disordered" evidence="1">
    <location>
        <begin position="70"/>
        <end position="146"/>
    </location>
</feature>